<evidence type="ECO:0000313" key="5">
    <source>
        <dbReference type="Proteomes" id="UP000693970"/>
    </source>
</evidence>
<sequence length="176" mass="19065">MTIQFFKHWAIKAWWLLVLHLVHLEALSPNAHDATKISSTIHALEGHYSSPIENSSRRGFMKTSLIGSAALGCGILSSLALPAWAVADCFEDCFKNCKKVAPKDPEYCIENCKDYCAQEDRKDGLSGSVSAERGEVGLLGGTFGQGTVPKGEDRPPSIHIPGLDFTSDAGKKLIGY</sequence>
<keyword evidence="2" id="KW-0472">Membrane</keyword>
<dbReference type="EMBL" id="JAGRRH010000017">
    <property type="protein sequence ID" value="KAG7353155.1"/>
    <property type="molecule type" value="Genomic_DNA"/>
</dbReference>
<gene>
    <name evidence="4" type="ORF">IV203_009203</name>
</gene>
<dbReference type="NCBIfam" id="TIGR01409">
    <property type="entry name" value="TAT_signal_seq"/>
    <property type="match status" value="1"/>
</dbReference>
<feature type="transmembrane region" description="Helical" evidence="2">
    <location>
        <begin position="65"/>
        <end position="87"/>
    </location>
</feature>
<keyword evidence="3" id="KW-0732">Signal</keyword>
<dbReference type="AlphaFoldDB" id="A0A9K3PMQ7"/>
<dbReference type="PROSITE" id="PS51318">
    <property type="entry name" value="TAT"/>
    <property type="match status" value="1"/>
</dbReference>
<keyword evidence="2" id="KW-1133">Transmembrane helix</keyword>
<evidence type="ECO:0000256" key="3">
    <source>
        <dbReference type="SAM" id="SignalP"/>
    </source>
</evidence>
<feature type="signal peptide" evidence="3">
    <location>
        <begin position="1"/>
        <end position="26"/>
    </location>
</feature>
<keyword evidence="5" id="KW-1185">Reference proteome</keyword>
<reference evidence="4" key="1">
    <citation type="journal article" date="2021" name="Sci. Rep.">
        <title>Diploid genomic architecture of Nitzschia inconspicua, an elite biomass production diatom.</title>
        <authorList>
            <person name="Oliver A."/>
            <person name="Podell S."/>
            <person name="Pinowska A."/>
            <person name="Traller J.C."/>
            <person name="Smith S.R."/>
            <person name="McClure R."/>
            <person name="Beliaev A."/>
            <person name="Bohutskyi P."/>
            <person name="Hill E.A."/>
            <person name="Rabines A."/>
            <person name="Zheng H."/>
            <person name="Allen L.Z."/>
            <person name="Kuo A."/>
            <person name="Grigoriev I.V."/>
            <person name="Allen A.E."/>
            <person name="Hazlebeck D."/>
            <person name="Allen E.E."/>
        </authorList>
    </citation>
    <scope>NUCLEOTIDE SEQUENCE</scope>
    <source>
        <strain evidence="4">Hildebrandi</strain>
    </source>
</reference>
<dbReference type="InterPro" id="IPR019546">
    <property type="entry name" value="TAT_signal_bac_arc"/>
</dbReference>
<evidence type="ECO:0000256" key="2">
    <source>
        <dbReference type="SAM" id="Phobius"/>
    </source>
</evidence>
<keyword evidence="2" id="KW-0812">Transmembrane</keyword>
<dbReference type="InterPro" id="IPR006311">
    <property type="entry name" value="TAT_signal"/>
</dbReference>
<dbReference type="OrthoDB" id="204729at2759"/>
<comment type="caution">
    <text evidence="4">The sequence shown here is derived from an EMBL/GenBank/DDBJ whole genome shotgun (WGS) entry which is preliminary data.</text>
</comment>
<evidence type="ECO:0000313" key="4">
    <source>
        <dbReference type="EMBL" id="KAG7353155.1"/>
    </source>
</evidence>
<feature type="region of interest" description="Disordered" evidence="1">
    <location>
        <begin position="142"/>
        <end position="161"/>
    </location>
</feature>
<proteinExistence type="predicted"/>
<accession>A0A9K3PMQ7</accession>
<name>A0A9K3PMQ7_9STRA</name>
<evidence type="ECO:0000256" key="1">
    <source>
        <dbReference type="SAM" id="MobiDB-lite"/>
    </source>
</evidence>
<reference evidence="4" key="2">
    <citation type="submission" date="2021-04" db="EMBL/GenBank/DDBJ databases">
        <authorList>
            <person name="Podell S."/>
        </authorList>
    </citation>
    <scope>NUCLEOTIDE SEQUENCE</scope>
    <source>
        <strain evidence="4">Hildebrandi</strain>
    </source>
</reference>
<protein>
    <submittedName>
        <fullName evidence="4">Tat twin-arginine translocation pathway signal sequence protein</fullName>
    </submittedName>
</protein>
<dbReference type="Proteomes" id="UP000693970">
    <property type="component" value="Unassembled WGS sequence"/>
</dbReference>
<feature type="chain" id="PRO_5039897836" evidence="3">
    <location>
        <begin position="27"/>
        <end position="176"/>
    </location>
</feature>
<organism evidence="4 5">
    <name type="scientific">Nitzschia inconspicua</name>
    <dbReference type="NCBI Taxonomy" id="303405"/>
    <lineage>
        <taxon>Eukaryota</taxon>
        <taxon>Sar</taxon>
        <taxon>Stramenopiles</taxon>
        <taxon>Ochrophyta</taxon>
        <taxon>Bacillariophyta</taxon>
        <taxon>Bacillariophyceae</taxon>
        <taxon>Bacillariophycidae</taxon>
        <taxon>Bacillariales</taxon>
        <taxon>Bacillariaceae</taxon>
        <taxon>Nitzschia</taxon>
    </lineage>
</organism>